<evidence type="ECO:0000313" key="3">
    <source>
        <dbReference type="Proteomes" id="UP000664859"/>
    </source>
</evidence>
<sequence>MPVGAALAGGPGANHLTCSRLRPTCSRHGHTSEASPLVTQRRPSVSRCCLQLLLKVHLPLQVAACSGTAKLAHGAVTSHPGLKLAGAQLRLAGQSVTTTDAQPYGGASSASDDAAHDGQNWGEAVAKSNGAFVGLFGNSSNGSGSWAFTRSRCDFMREYRCPSTPAPAGATTALVERLAALVYHEGEGMHAVLKELLSHPDAERVPLCTVPTGEQAPATWRRPGRSAQWYSDEQYRAMLDHPGSRLFAFVADEHDSSESDGTGGSGTASSEAAGDLASSYVNLRVLLQALLEQHCGLNGAFFELDDEGRSCDIVGVRLCSSCDHHQGVQTHETNAGDDDAQVADRQQREYLQPQQQTIADQSGTGKTHNM</sequence>
<gene>
    <name evidence="2" type="ORF">JKP88DRAFT_245030</name>
</gene>
<name>A0A836CHT1_9STRA</name>
<dbReference type="EMBL" id="JAFCMP010000179">
    <property type="protein sequence ID" value="KAG5184166.1"/>
    <property type="molecule type" value="Genomic_DNA"/>
</dbReference>
<protein>
    <submittedName>
        <fullName evidence="2">Uncharacterized protein</fullName>
    </submittedName>
</protein>
<organism evidence="2 3">
    <name type="scientific">Tribonema minus</name>
    <dbReference type="NCBI Taxonomy" id="303371"/>
    <lineage>
        <taxon>Eukaryota</taxon>
        <taxon>Sar</taxon>
        <taxon>Stramenopiles</taxon>
        <taxon>Ochrophyta</taxon>
        <taxon>PX clade</taxon>
        <taxon>Xanthophyceae</taxon>
        <taxon>Tribonematales</taxon>
        <taxon>Tribonemataceae</taxon>
        <taxon>Tribonema</taxon>
    </lineage>
</organism>
<evidence type="ECO:0000313" key="2">
    <source>
        <dbReference type="EMBL" id="KAG5184166.1"/>
    </source>
</evidence>
<feature type="region of interest" description="Disordered" evidence="1">
    <location>
        <begin position="350"/>
        <end position="370"/>
    </location>
</feature>
<feature type="compositionally biased region" description="Polar residues" evidence="1">
    <location>
        <begin position="357"/>
        <end position="370"/>
    </location>
</feature>
<dbReference type="AlphaFoldDB" id="A0A836CHT1"/>
<dbReference type="Proteomes" id="UP000664859">
    <property type="component" value="Unassembled WGS sequence"/>
</dbReference>
<keyword evidence="3" id="KW-1185">Reference proteome</keyword>
<accession>A0A836CHT1</accession>
<comment type="caution">
    <text evidence="2">The sequence shown here is derived from an EMBL/GenBank/DDBJ whole genome shotgun (WGS) entry which is preliminary data.</text>
</comment>
<reference evidence="2" key="1">
    <citation type="submission" date="2021-02" db="EMBL/GenBank/DDBJ databases">
        <title>First Annotated Genome of the Yellow-green Alga Tribonema minus.</title>
        <authorList>
            <person name="Mahan K.M."/>
        </authorList>
    </citation>
    <scope>NUCLEOTIDE SEQUENCE</scope>
    <source>
        <strain evidence="2">UTEX B ZZ1240</strain>
    </source>
</reference>
<proteinExistence type="predicted"/>
<evidence type="ECO:0000256" key="1">
    <source>
        <dbReference type="SAM" id="MobiDB-lite"/>
    </source>
</evidence>